<organism evidence="1 2">
    <name type="scientific">Chryseobacterium lacus</name>
    <dbReference type="NCBI Taxonomy" id="2058346"/>
    <lineage>
        <taxon>Bacteria</taxon>
        <taxon>Pseudomonadati</taxon>
        <taxon>Bacteroidota</taxon>
        <taxon>Flavobacteriia</taxon>
        <taxon>Flavobacteriales</taxon>
        <taxon>Weeksellaceae</taxon>
        <taxon>Chryseobacterium group</taxon>
        <taxon>Chryseobacterium</taxon>
    </lineage>
</organism>
<keyword evidence="2" id="KW-1185">Reference proteome</keyword>
<dbReference type="EMBL" id="QPIE01000006">
    <property type="protein sequence ID" value="RCU42509.1"/>
    <property type="molecule type" value="Genomic_DNA"/>
</dbReference>
<gene>
    <name evidence="1" type="ORF">DQ356_09275</name>
</gene>
<dbReference type="Proteomes" id="UP000252172">
    <property type="component" value="Unassembled WGS sequence"/>
</dbReference>
<name>A0A368MZU7_9FLAO</name>
<evidence type="ECO:0000313" key="1">
    <source>
        <dbReference type="EMBL" id="RCU42509.1"/>
    </source>
</evidence>
<comment type="caution">
    <text evidence="1">The sequence shown here is derived from an EMBL/GenBank/DDBJ whole genome shotgun (WGS) entry which is preliminary data.</text>
</comment>
<accession>A0A368MZU7</accession>
<proteinExistence type="predicted"/>
<protein>
    <submittedName>
        <fullName evidence="1">Uncharacterized protein</fullName>
    </submittedName>
</protein>
<sequence>MSFLSCRAQTLPINTDIDEIPQGAYLKDLNNELTPYIGTYKTAYQGKEITLYITKQENKLEKSTKKTYYMDALIIKYIVKNISTGIILQDTYNLSLPHIELYSYWTLPYKNSVVFLYSGTNCRVGWGDIILKKLNPTQISWDYKPNSRVLRDGDCPGNPDLTVYLPVTKDLIFTKQ</sequence>
<evidence type="ECO:0000313" key="2">
    <source>
        <dbReference type="Proteomes" id="UP000252172"/>
    </source>
</evidence>
<dbReference type="AlphaFoldDB" id="A0A368MZU7"/>
<reference evidence="1 2" key="1">
    <citation type="submission" date="2018-07" db="EMBL/GenBank/DDBJ databases">
        <title>Chryseobacterium lacus sp. nov., isolated from lake water.</title>
        <authorList>
            <person name="Li C.-M."/>
        </authorList>
    </citation>
    <scope>NUCLEOTIDE SEQUENCE [LARGE SCALE GENOMIC DNA]</scope>
    <source>
        <strain evidence="1 2">YLOS41</strain>
    </source>
</reference>